<evidence type="ECO:0000313" key="4">
    <source>
        <dbReference type="EMBL" id="ERL86604.1"/>
    </source>
</evidence>
<reference evidence="4 5" key="1">
    <citation type="journal article" date="2013" name="Genome Biol.">
        <title>Draft genome of the mountain pine beetle, Dendroctonus ponderosae Hopkins, a major forest pest.</title>
        <authorList>
            <person name="Keeling C.I."/>
            <person name="Yuen M.M."/>
            <person name="Liao N.Y."/>
            <person name="Docking T.R."/>
            <person name="Chan S.K."/>
            <person name="Taylor G.A."/>
            <person name="Palmquist D.L."/>
            <person name="Jackman S.D."/>
            <person name="Nguyen A."/>
            <person name="Li M."/>
            <person name="Henderson H."/>
            <person name="Janes J.K."/>
            <person name="Zhao Y."/>
            <person name="Pandoh P."/>
            <person name="Moore R."/>
            <person name="Sperling F.A."/>
            <person name="Huber D.P."/>
            <person name="Birol I."/>
            <person name="Jones S.J."/>
            <person name="Bohlmann J."/>
        </authorList>
    </citation>
    <scope>NUCLEOTIDE SEQUENCE</scope>
</reference>
<keyword evidence="3" id="KW-0812">Transmembrane</keyword>
<evidence type="ECO:0000256" key="2">
    <source>
        <dbReference type="SAM" id="MobiDB-lite"/>
    </source>
</evidence>
<organism evidence="4 5">
    <name type="scientific">Dendroctonus ponderosae</name>
    <name type="common">Mountain pine beetle</name>
    <dbReference type="NCBI Taxonomy" id="77166"/>
    <lineage>
        <taxon>Eukaryota</taxon>
        <taxon>Metazoa</taxon>
        <taxon>Ecdysozoa</taxon>
        <taxon>Arthropoda</taxon>
        <taxon>Hexapoda</taxon>
        <taxon>Insecta</taxon>
        <taxon>Pterygota</taxon>
        <taxon>Neoptera</taxon>
        <taxon>Endopterygota</taxon>
        <taxon>Coleoptera</taxon>
        <taxon>Polyphaga</taxon>
        <taxon>Cucujiformia</taxon>
        <taxon>Curculionidae</taxon>
        <taxon>Scolytinae</taxon>
        <taxon>Dendroctonus</taxon>
    </lineage>
</organism>
<feature type="region of interest" description="Disordered" evidence="2">
    <location>
        <begin position="46"/>
        <end position="78"/>
    </location>
</feature>
<name>U4TYA4_DENPD</name>
<evidence type="ECO:0000256" key="3">
    <source>
        <dbReference type="SAM" id="Phobius"/>
    </source>
</evidence>
<sequence>MSLWLNLIPQLHRPGDGDDVSMRHHHFQEEDDEYYDVRPQLKERPTYVHQSPPPVTVKKPPLTTTMPTPPPPKSDTALQATTTECPPNTTIIMQTKNPNNLLSHYQSYTTALTVTIAVGCFLLLLNILIFAGIYHQRDRGKSKQKQIEEMVEQGGCSSSSSEAFEKAYDTRQHLQHNCNKSPYHTMSRAGSFKREPVPNYVGDYNSADKTSLAQVQMTELSLQEFNSSPPPAKRSE</sequence>
<comment type="similarity">
    <text evidence="1">Belongs to the type-B carboxylesterase/lipase family.</text>
</comment>
<dbReference type="AlphaFoldDB" id="U4TYA4"/>
<dbReference type="STRING" id="77166.U4TYA4"/>
<dbReference type="OrthoDB" id="3200163at2759"/>
<keyword evidence="3" id="KW-1133">Transmembrane helix</keyword>
<protein>
    <submittedName>
        <fullName evidence="4">Uncharacterized protein</fullName>
    </submittedName>
</protein>
<feature type="compositionally biased region" description="Low complexity" evidence="2">
    <location>
        <begin position="56"/>
        <end position="66"/>
    </location>
</feature>
<gene>
    <name evidence="4" type="ORF">D910_04011</name>
</gene>
<dbReference type="Proteomes" id="UP000030742">
    <property type="component" value="Unassembled WGS sequence"/>
</dbReference>
<proteinExistence type="inferred from homology"/>
<dbReference type="InterPro" id="IPR051093">
    <property type="entry name" value="Neuroligin/BSAL"/>
</dbReference>
<feature type="non-terminal residue" evidence="4">
    <location>
        <position position="236"/>
    </location>
</feature>
<evidence type="ECO:0000313" key="5">
    <source>
        <dbReference type="Proteomes" id="UP000030742"/>
    </source>
</evidence>
<accession>U4TYA4</accession>
<dbReference type="EMBL" id="KB631839">
    <property type="protein sequence ID" value="ERL86604.1"/>
    <property type="molecule type" value="Genomic_DNA"/>
</dbReference>
<evidence type="ECO:0000256" key="1">
    <source>
        <dbReference type="ARBA" id="ARBA00005964"/>
    </source>
</evidence>
<keyword evidence="3" id="KW-0472">Membrane</keyword>
<dbReference type="PANTHER" id="PTHR43903">
    <property type="entry name" value="NEUROLIGIN"/>
    <property type="match status" value="1"/>
</dbReference>
<feature type="transmembrane region" description="Helical" evidence="3">
    <location>
        <begin position="108"/>
        <end position="134"/>
    </location>
</feature>